<proteinExistence type="predicted"/>
<feature type="region of interest" description="Disordered" evidence="1">
    <location>
        <begin position="25"/>
        <end position="47"/>
    </location>
</feature>
<evidence type="ECO:0000256" key="1">
    <source>
        <dbReference type="SAM" id="MobiDB-lite"/>
    </source>
</evidence>
<dbReference type="EMBL" id="CAJGYO010000010">
    <property type="protein sequence ID" value="CAD6256183.1"/>
    <property type="molecule type" value="Genomic_DNA"/>
</dbReference>
<feature type="compositionally biased region" description="Polar residues" evidence="1">
    <location>
        <begin position="27"/>
        <end position="38"/>
    </location>
</feature>
<sequence length="153" mass="16843">MAASGRRRVCAGRVASFPFFSGVGGSTPRSGDSGPSTSHDGDPARGQDRDVPRFVCCRFLIWYALLSMANRQELCNDTVPVRVGPVSYLLLSKPAMGVHRSFSLLSLLGSIFPSTRSVYWDWLFTIRPDIRVYAYAPSQISKAFQVTQFLDGS</sequence>
<keyword evidence="3" id="KW-1185">Reference proteome</keyword>
<name>A0A811QJ92_9POAL</name>
<dbReference type="Proteomes" id="UP000604825">
    <property type="component" value="Unassembled WGS sequence"/>
</dbReference>
<evidence type="ECO:0000313" key="3">
    <source>
        <dbReference type="Proteomes" id="UP000604825"/>
    </source>
</evidence>
<protein>
    <submittedName>
        <fullName evidence="2">Uncharacterized protein</fullName>
    </submittedName>
</protein>
<organism evidence="2 3">
    <name type="scientific">Miscanthus lutarioriparius</name>
    <dbReference type="NCBI Taxonomy" id="422564"/>
    <lineage>
        <taxon>Eukaryota</taxon>
        <taxon>Viridiplantae</taxon>
        <taxon>Streptophyta</taxon>
        <taxon>Embryophyta</taxon>
        <taxon>Tracheophyta</taxon>
        <taxon>Spermatophyta</taxon>
        <taxon>Magnoliopsida</taxon>
        <taxon>Liliopsida</taxon>
        <taxon>Poales</taxon>
        <taxon>Poaceae</taxon>
        <taxon>PACMAD clade</taxon>
        <taxon>Panicoideae</taxon>
        <taxon>Andropogonodae</taxon>
        <taxon>Andropogoneae</taxon>
        <taxon>Saccharinae</taxon>
        <taxon>Miscanthus</taxon>
    </lineage>
</organism>
<comment type="caution">
    <text evidence="2">The sequence shown here is derived from an EMBL/GenBank/DDBJ whole genome shotgun (WGS) entry which is preliminary data.</text>
</comment>
<evidence type="ECO:0000313" key="2">
    <source>
        <dbReference type="EMBL" id="CAD6256183.1"/>
    </source>
</evidence>
<dbReference type="AlphaFoldDB" id="A0A811QJ92"/>
<accession>A0A811QJ92</accession>
<gene>
    <name evidence="2" type="ORF">NCGR_LOCUS39696</name>
</gene>
<reference evidence="2" key="1">
    <citation type="submission" date="2020-10" db="EMBL/GenBank/DDBJ databases">
        <authorList>
            <person name="Han B."/>
            <person name="Lu T."/>
            <person name="Zhao Q."/>
            <person name="Huang X."/>
            <person name="Zhao Y."/>
        </authorList>
    </citation>
    <scope>NUCLEOTIDE SEQUENCE</scope>
</reference>